<evidence type="ECO:0000256" key="1">
    <source>
        <dbReference type="ARBA" id="ARBA00004906"/>
    </source>
</evidence>
<feature type="repeat" description="ANK" evidence="4">
    <location>
        <begin position="249"/>
        <end position="281"/>
    </location>
</feature>
<evidence type="ECO:0000313" key="7">
    <source>
        <dbReference type="Proteomes" id="UP000694388"/>
    </source>
</evidence>
<dbReference type="GO" id="GO:0061629">
    <property type="term" value="F:RNA polymerase II-specific DNA-binding transcription factor binding"/>
    <property type="evidence" value="ECO:0007669"/>
    <property type="project" value="TreeGrafter"/>
</dbReference>
<dbReference type="UniPathway" id="UPA00143"/>
<name>A0A8C4WXK3_EPTBU</name>
<dbReference type="GO" id="GO:0005634">
    <property type="term" value="C:nucleus"/>
    <property type="evidence" value="ECO:0007669"/>
    <property type="project" value="TreeGrafter"/>
</dbReference>
<dbReference type="Proteomes" id="UP000694388">
    <property type="component" value="Unplaced"/>
</dbReference>
<sequence>MDHVMLSPLERKTESKKVFLDAINSNNIQLVEDYLHEGTISVDELFMVEDEKMLLCAYKPGYWLPNYKLQSSWATPLHLATALGRPEISRLLLQYGASIESTSNGKTPLHVASSLARPELVTLLMEHGADLDAYSLSWMTPLHYCTFPKTLECARLLLEAGADINLESGHSTAETPLHVAARYGLADHVALYISYGAEIDIRNGDDETPLSTAIYWSLDLKMQWHKPEHHQVCELLLALGANPNATDGDYRCLFHKAAWNADIFLLQLLLSYGANINKMDGNGCMPLQYLLSVVPVRREFQPEACVQLMLNHGSQPINPLQFHKVLEACSHSPVVVEMTANCYKSLRITSLWKKAISPEHREEHKAFYDSLFHMCQSRPRSLLHLSRCCIRCTLATRCHSAIPQLPLPGRLKVYLLLQPEGVFY</sequence>
<dbReference type="PANTHER" id="PTHR24126:SF14">
    <property type="entry name" value="ANK_REP_REGION DOMAIN-CONTAINING PROTEIN"/>
    <property type="match status" value="1"/>
</dbReference>
<dbReference type="PROSITE" id="PS50088">
    <property type="entry name" value="ANK_REPEAT"/>
    <property type="match status" value="5"/>
</dbReference>
<evidence type="ECO:0000256" key="2">
    <source>
        <dbReference type="ARBA" id="ARBA00022737"/>
    </source>
</evidence>
<evidence type="ECO:0000256" key="4">
    <source>
        <dbReference type="PROSITE-ProRule" id="PRU00023"/>
    </source>
</evidence>
<feature type="repeat" description="ANK" evidence="4">
    <location>
        <begin position="172"/>
        <end position="204"/>
    </location>
</feature>
<dbReference type="PRINTS" id="PR01415">
    <property type="entry name" value="ANKYRIN"/>
</dbReference>
<evidence type="ECO:0000256" key="3">
    <source>
        <dbReference type="ARBA" id="ARBA00023043"/>
    </source>
</evidence>
<dbReference type="CDD" id="cd03723">
    <property type="entry name" value="SOCS_ASB4_ASB18"/>
    <property type="match status" value="1"/>
</dbReference>
<dbReference type="InterPro" id="IPR036036">
    <property type="entry name" value="SOCS_box-like_dom_sf"/>
</dbReference>
<feature type="domain" description="SOCS box" evidence="5">
    <location>
        <begin position="376"/>
        <end position="415"/>
    </location>
</feature>
<dbReference type="InterPro" id="IPR002110">
    <property type="entry name" value="Ankyrin_rpt"/>
</dbReference>
<proteinExistence type="predicted"/>
<protein>
    <submittedName>
        <fullName evidence="6">Ankyrin repeat and SOCS box containing 4</fullName>
    </submittedName>
</protein>
<feature type="repeat" description="ANK" evidence="4">
    <location>
        <begin position="72"/>
        <end position="104"/>
    </location>
</feature>
<dbReference type="SMART" id="SM00969">
    <property type="entry name" value="SOCS_box"/>
    <property type="match status" value="1"/>
</dbReference>
<dbReference type="SUPFAM" id="SSF158235">
    <property type="entry name" value="SOCS box-like"/>
    <property type="match status" value="1"/>
</dbReference>
<reference evidence="6" key="1">
    <citation type="submission" date="2025-08" db="UniProtKB">
        <authorList>
            <consortium name="Ensembl"/>
        </authorList>
    </citation>
    <scope>IDENTIFICATION</scope>
</reference>
<feature type="repeat" description="ANK" evidence="4">
    <location>
        <begin position="137"/>
        <end position="169"/>
    </location>
</feature>
<dbReference type="Gene3D" id="1.10.750.20">
    <property type="entry name" value="SOCS box"/>
    <property type="match status" value="1"/>
</dbReference>
<dbReference type="InterPro" id="IPR001496">
    <property type="entry name" value="SOCS_box"/>
</dbReference>
<dbReference type="AlphaFoldDB" id="A0A8C4WXK3"/>
<dbReference type="PROSITE" id="PS50297">
    <property type="entry name" value="ANK_REP_REGION"/>
    <property type="match status" value="4"/>
</dbReference>
<dbReference type="PANTHER" id="PTHR24126">
    <property type="entry name" value="ANKYRIN REPEAT, PH AND SEC7 DOMAIN CONTAINING PROTEIN SECG-RELATED"/>
    <property type="match status" value="1"/>
</dbReference>
<dbReference type="GO" id="GO:0016567">
    <property type="term" value="P:protein ubiquitination"/>
    <property type="evidence" value="ECO:0007669"/>
    <property type="project" value="UniProtKB-UniPathway"/>
</dbReference>
<dbReference type="Pfam" id="PF12796">
    <property type="entry name" value="Ank_2"/>
    <property type="match status" value="2"/>
</dbReference>
<keyword evidence="2" id="KW-0677">Repeat</keyword>
<evidence type="ECO:0000313" key="6">
    <source>
        <dbReference type="Ensembl" id="ENSEBUP00000018185.1"/>
    </source>
</evidence>
<dbReference type="SUPFAM" id="SSF48403">
    <property type="entry name" value="Ankyrin repeat"/>
    <property type="match status" value="1"/>
</dbReference>
<dbReference type="Gene3D" id="1.25.40.20">
    <property type="entry name" value="Ankyrin repeat-containing domain"/>
    <property type="match status" value="1"/>
</dbReference>
<keyword evidence="3 4" id="KW-0040">ANK repeat</keyword>
<dbReference type="PROSITE" id="PS50225">
    <property type="entry name" value="SOCS"/>
    <property type="match status" value="1"/>
</dbReference>
<keyword evidence="7" id="KW-1185">Reference proteome</keyword>
<dbReference type="InterPro" id="IPR036770">
    <property type="entry name" value="Ankyrin_rpt-contain_sf"/>
</dbReference>
<dbReference type="GeneTree" id="ENSGT00940000158874"/>
<feature type="repeat" description="ANK" evidence="4">
    <location>
        <begin position="104"/>
        <end position="136"/>
    </location>
</feature>
<dbReference type="Pfam" id="PF07525">
    <property type="entry name" value="SOCS_box"/>
    <property type="match status" value="1"/>
</dbReference>
<dbReference type="Ensembl" id="ENSEBUT00000018761.1">
    <property type="protein sequence ID" value="ENSEBUP00000018185.1"/>
    <property type="gene ID" value="ENSEBUG00000011358.1"/>
</dbReference>
<organism evidence="6 7">
    <name type="scientific">Eptatretus burgeri</name>
    <name type="common">Inshore hagfish</name>
    <dbReference type="NCBI Taxonomy" id="7764"/>
    <lineage>
        <taxon>Eukaryota</taxon>
        <taxon>Metazoa</taxon>
        <taxon>Chordata</taxon>
        <taxon>Craniata</taxon>
        <taxon>Vertebrata</taxon>
        <taxon>Cyclostomata</taxon>
        <taxon>Myxini</taxon>
        <taxon>Myxiniformes</taxon>
        <taxon>Myxinidae</taxon>
        <taxon>Eptatretinae</taxon>
        <taxon>Eptatretus</taxon>
    </lineage>
</organism>
<dbReference type="SMART" id="SM00248">
    <property type="entry name" value="ANK"/>
    <property type="match status" value="7"/>
</dbReference>
<evidence type="ECO:0000259" key="5">
    <source>
        <dbReference type="PROSITE" id="PS50225"/>
    </source>
</evidence>
<dbReference type="OMA" id="PIQYVLK"/>
<comment type="pathway">
    <text evidence="1">Protein modification; protein ubiquitination.</text>
</comment>
<dbReference type="GO" id="GO:0035556">
    <property type="term" value="P:intracellular signal transduction"/>
    <property type="evidence" value="ECO:0007669"/>
    <property type="project" value="InterPro"/>
</dbReference>
<reference evidence="6" key="2">
    <citation type="submission" date="2025-09" db="UniProtKB">
        <authorList>
            <consortium name="Ensembl"/>
        </authorList>
    </citation>
    <scope>IDENTIFICATION</scope>
</reference>
<accession>A0A8C4WXK3</accession>
<dbReference type="GO" id="GO:0006357">
    <property type="term" value="P:regulation of transcription by RNA polymerase II"/>
    <property type="evidence" value="ECO:0007669"/>
    <property type="project" value="TreeGrafter"/>
</dbReference>